<dbReference type="InterPro" id="IPR029028">
    <property type="entry name" value="Alpha/beta_knot_MTases"/>
</dbReference>
<evidence type="ECO:0000256" key="11">
    <source>
        <dbReference type="ARBA" id="ARBA00022694"/>
    </source>
</evidence>
<evidence type="ECO:0000256" key="9">
    <source>
        <dbReference type="ARBA" id="ARBA00022679"/>
    </source>
</evidence>
<comment type="subunit">
    <text evidence="4 15">Homodimer.</text>
</comment>
<evidence type="ECO:0000259" key="16">
    <source>
        <dbReference type="PROSITE" id="PS51186"/>
    </source>
</evidence>
<dbReference type="GO" id="GO:0005829">
    <property type="term" value="C:cytosol"/>
    <property type="evidence" value="ECO:0007669"/>
    <property type="project" value="TreeGrafter"/>
</dbReference>
<dbReference type="PANTHER" id="PTHR46417">
    <property type="entry name" value="TRNA (GUANINE-N(1)-)-METHYLTRANSFERASE"/>
    <property type="match status" value="1"/>
</dbReference>
<proteinExistence type="inferred from homology"/>
<dbReference type="InterPro" id="IPR016009">
    <property type="entry name" value="tRNA_MeTrfase_TRMD/TRM10"/>
</dbReference>
<dbReference type="RefSeq" id="WP_055272424.1">
    <property type="nucleotide sequence ID" value="NZ_CZAJ01000002.1"/>
</dbReference>
<dbReference type="Gene3D" id="3.40.630.30">
    <property type="match status" value="1"/>
</dbReference>
<dbReference type="NCBIfam" id="TIGR00088">
    <property type="entry name" value="trmD"/>
    <property type="match status" value="1"/>
</dbReference>
<dbReference type="GO" id="GO:0002939">
    <property type="term" value="P:tRNA N1-guanine methylation"/>
    <property type="evidence" value="ECO:0007669"/>
    <property type="project" value="TreeGrafter"/>
</dbReference>
<name>A0A174GRZ8_9FIRM</name>
<feature type="binding site" evidence="15">
    <location>
        <position position="149"/>
    </location>
    <ligand>
        <name>S-adenosyl-L-methionine</name>
        <dbReference type="ChEBI" id="CHEBI:59789"/>
    </ligand>
</feature>
<dbReference type="EMBL" id="CZAJ01000002">
    <property type="protein sequence ID" value="CUO63796.1"/>
    <property type="molecule type" value="Genomic_DNA"/>
</dbReference>
<keyword evidence="7 15" id="KW-0963">Cytoplasm</keyword>
<dbReference type="HAMAP" id="MF_00605">
    <property type="entry name" value="TrmD"/>
    <property type="match status" value="1"/>
</dbReference>
<evidence type="ECO:0000256" key="4">
    <source>
        <dbReference type="ARBA" id="ARBA00011738"/>
    </source>
</evidence>
<evidence type="ECO:0000256" key="1">
    <source>
        <dbReference type="ARBA" id="ARBA00002634"/>
    </source>
</evidence>
<evidence type="ECO:0000256" key="15">
    <source>
        <dbReference type="HAMAP-Rule" id="MF_00605"/>
    </source>
</evidence>
<dbReference type="SUPFAM" id="SSF55729">
    <property type="entry name" value="Acyl-CoA N-acyltransferases (Nat)"/>
    <property type="match status" value="1"/>
</dbReference>
<protein>
    <recommendedName>
        <fullName evidence="6 15">tRNA (guanine-N(1)-)-methyltransferase</fullName>
        <ecNumber evidence="5 15">2.1.1.228</ecNumber>
    </recommendedName>
    <alternativeName>
        <fullName evidence="12 15">M1G-methyltransferase</fullName>
    </alternativeName>
    <alternativeName>
        <fullName evidence="13 15">tRNA [GM37] methyltransferase</fullName>
    </alternativeName>
</protein>
<keyword evidence="10 15" id="KW-0949">S-adenosyl-L-methionine</keyword>
<sequence length="538" mass="60877">MRFHVLTLFPQMIEQGLSESITGRALKQNIISLNTVNIRDFAHNKHNKVDDYTYGGGAGMLMQAEPVYQAVRSVMSQINKCNQVHSGDNSEKNIADENILYENTSYKNTAEEIKNHNARLIYVTPQGSVFNQQMAAEFAKCDDLIFLCGHYEGIDERVLEETVTDYVSIGDYVLTGGELPSMVMIDAISRLVPGVLHNDISAETESFHGNLLEYPQYSRPVEWHDKKVPEVLMSGNQKKIDAWRLEKSVERTKERRPDLYAGFKRLDKCREFLMKNKLLHIDMIELINRGCAEILFEADGEYLLRDMVSKVCFHTRPDEGGSKLIDLVQEDATKPVDKYSSQHIPENVTDQIVNGIVLHQQRYVELFTANGFNETVECMQAVYTNKEKLSVSGLYRPDGRPMPNGLIIRKLDAADIQEAAPMYPGFDNPDYIIERIEAGAVYGAFFGDNTANDTINTLAGIIGIHEEGSIGMLYVKPQYRHQKLATALETYAFNRALENGWIPYGQIIVGNDASMRLQESMGLHFSKSPVYWMTKNNA</sequence>
<dbReference type="Gene3D" id="3.40.1280.10">
    <property type="match status" value="1"/>
</dbReference>
<evidence type="ECO:0000256" key="13">
    <source>
        <dbReference type="ARBA" id="ARBA00033392"/>
    </source>
</evidence>
<dbReference type="Proteomes" id="UP000095602">
    <property type="component" value="Unassembled WGS sequence"/>
</dbReference>
<evidence type="ECO:0000313" key="18">
    <source>
        <dbReference type="Proteomes" id="UP000095602"/>
    </source>
</evidence>
<dbReference type="CDD" id="cd04301">
    <property type="entry name" value="NAT_SF"/>
    <property type="match status" value="1"/>
</dbReference>
<evidence type="ECO:0000313" key="17">
    <source>
        <dbReference type="EMBL" id="CUO63796.1"/>
    </source>
</evidence>
<evidence type="ECO:0000256" key="7">
    <source>
        <dbReference type="ARBA" id="ARBA00022490"/>
    </source>
</evidence>
<dbReference type="GO" id="GO:0016747">
    <property type="term" value="F:acyltransferase activity, transferring groups other than amino-acyl groups"/>
    <property type="evidence" value="ECO:0007669"/>
    <property type="project" value="InterPro"/>
</dbReference>
<evidence type="ECO:0000256" key="14">
    <source>
        <dbReference type="ARBA" id="ARBA00047783"/>
    </source>
</evidence>
<gene>
    <name evidence="15 17" type="primary">trmD</name>
    <name evidence="17" type="ORF">ERS852497_00308</name>
</gene>
<comment type="subcellular location">
    <subcellularLocation>
        <location evidence="2 15">Cytoplasm</location>
    </subcellularLocation>
</comment>
<dbReference type="InterPro" id="IPR002649">
    <property type="entry name" value="tRNA_m1G_MeTrfase_TrmD"/>
</dbReference>
<evidence type="ECO:0000256" key="6">
    <source>
        <dbReference type="ARBA" id="ARBA00014679"/>
    </source>
</evidence>
<comment type="function">
    <text evidence="1 15">Specifically methylates guanosine-37 in various tRNAs.</text>
</comment>
<reference evidence="17 18" key="1">
    <citation type="submission" date="2015-09" db="EMBL/GenBank/DDBJ databases">
        <authorList>
            <consortium name="Pathogen Informatics"/>
        </authorList>
    </citation>
    <scope>NUCLEOTIDE SEQUENCE [LARGE SCALE GENOMIC DNA]</scope>
    <source>
        <strain evidence="17 18">2789STDY5834884</strain>
    </source>
</reference>
<keyword evidence="9 15" id="KW-0808">Transferase</keyword>
<dbReference type="AlphaFoldDB" id="A0A174GRZ8"/>
<evidence type="ECO:0000256" key="8">
    <source>
        <dbReference type="ARBA" id="ARBA00022603"/>
    </source>
</evidence>
<keyword evidence="8 15" id="KW-0489">Methyltransferase</keyword>
<evidence type="ECO:0000256" key="5">
    <source>
        <dbReference type="ARBA" id="ARBA00012807"/>
    </source>
</evidence>
<dbReference type="CDD" id="cd18080">
    <property type="entry name" value="TrmD-like"/>
    <property type="match status" value="1"/>
</dbReference>
<dbReference type="EC" id="2.1.1.228" evidence="5 15"/>
<dbReference type="Gene3D" id="1.10.1270.20">
    <property type="entry name" value="tRNA(m1g37)methyltransferase, domain 2"/>
    <property type="match status" value="1"/>
</dbReference>
<evidence type="ECO:0000256" key="3">
    <source>
        <dbReference type="ARBA" id="ARBA00007630"/>
    </source>
</evidence>
<dbReference type="GO" id="GO:0052906">
    <property type="term" value="F:tRNA (guanine(37)-N1)-methyltransferase activity"/>
    <property type="evidence" value="ECO:0007669"/>
    <property type="project" value="UniProtKB-UniRule"/>
</dbReference>
<dbReference type="PANTHER" id="PTHR46417:SF1">
    <property type="entry name" value="TRNA (GUANINE-N(1)-)-METHYLTRANSFERASE"/>
    <property type="match status" value="1"/>
</dbReference>
<dbReference type="InterPro" id="IPR016181">
    <property type="entry name" value="Acyl_CoA_acyltransferase"/>
</dbReference>
<dbReference type="Pfam" id="PF01746">
    <property type="entry name" value="tRNA_m1G_MT"/>
    <property type="match status" value="2"/>
</dbReference>
<evidence type="ECO:0000256" key="12">
    <source>
        <dbReference type="ARBA" id="ARBA00029736"/>
    </source>
</evidence>
<dbReference type="NCBIfam" id="NF000648">
    <property type="entry name" value="PRK00026.1"/>
    <property type="match status" value="1"/>
</dbReference>
<dbReference type="Pfam" id="PF00583">
    <property type="entry name" value="Acetyltransf_1"/>
    <property type="match status" value="1"/>
</dbReference>
<dbReference type="PROSITE" id="PS51186">
    <property type="entry name" value="GNAT"/>
    <property type="match status" value="1"/>
</dbReference>
<dbReference type="InterPro" id="IPR000182">
    <property type="entry name" value="GNAT_dom"/>
</dbReference>
<evidence type="ECO:0000256" key="2">
    <source>
        <dbReference type="ARBA" id="ARBA00004496"/>
    </source>
</evidence>
<keyword evidence="11 15" id="KW-0819">tRNA processing</keyword>
<evidence type="ECO:0000256" key="10">
    <source>
        <dbReference type="ARBA" id="ARBA00022691"/>
    </source>
</evidence>
<feature type="binding site" evidence="15">
    <location>
        <begin position="169"/>
        <end position="174"/>
    </location>
    <ligand>
        <name>S-adenosyl-L-methionine</name>
        <dbReference type="ChEBI" id="CHEBI:59789"/>
    </ligand>
</feature>
<dbReference type="InterPro" id="IPR023148">
    <property type="entry name" value="tRNA_m1G_MeTrfase_C_sf"/>
</dbReference>
<feature type="domain" description="N-acetyltransferase" evidence="16">
    <location>
        <begin position="406"/>
        <end position="538"/>
    </location>
</feature>
<comment type="catalytic activity">
    <reaction evidence="14 15">
        <text>guanosine(37) in tRNA + S-adenosyl-L-methionine = N(1)-methylguanosine(37) in tRNA + S-adenosyl-L-homocysteine + H(+)</text>
        <dbReference type="Rhea" id="RHEA:36899"/>
        <dbReference type="Rhea" id="RHEA-COMP:10145"/>
        <dbReference type="Rhea" id="RHEA-COMP:10147"/>
        <dbReference type="ChEBI" id="CHEBI:15378"/>
        <dbReference type="ChEBI" id="CHEBI:57856"/>
        <dbReference type="ChEBI" id="CHEBI:59789"/>
        <dbReference type="ChEBI" id="CHEBI:73542"/>
        <dbReference type="ChEBI" id="CHEBI:74269"/>
        <dbReference type="EC" id="2.1.1.228"/>
    </reaction>
</comment>
<organism evidence="17 18">
    <name type="scientific">Agathobacter rectalis</name>
    <dbReference type="NCBI Taxonomy" id="39491"/>
    <lineage>
        <taxon>Bacteria</taxon>
        <taxon>Bacillati</taxon>
        <taxon>Bacillota</taxon>
        <taxon>Clostridia</taxon>
        <taxon>Lachnospirales</taxon>
        <taxon>Lachnospiraceae</taxon>
        <taxon>Agathobacter</taxon>
    </lineage>
</organism>
<dbReference type="SUPFAM" id="SSF75217">
    <property type="entry name" value="alpha/beta knot"/>
    <property type="match status" value="1"/>
</dbReference>
<accession>A0A174GRZ8</accession>
<dbReference type="InterPro" id="IPR029026">
    <property type="entry name" value="tRNA_m1G_MTases_N"/>
</dbReference>
<comment type="similarity">
    <text evidence="3 15">Belongs to the RNA methyltransferase TrmD family.</text>
</comment>